<evidence type="ECO:0000313" key="2">
    <source>
        <dbReference type="Proteomes" id="UP000714275"/>
    </source>
</evidence>
<gene>
    <name evidence="1" type="ORF">EV702DRAFT_962994</name>
</gene>
<protein>
    <recommendedName>
        <fullName evidence="3">RNase H type-1 domain-containing protein</fullName>
    </recommendedName>
</protein>
<dbReference type="AlphaFoldDB" id="A0A9P7A316"/>
<dbReference type="Proteomes" id="UP000714275">
    <property type="component" value="Unassembled WGS sequence"/>
</dbReference>
<dbReference type="EMBL" id="JABBWD010000006">
    <property type="protein sequence ID" value="KAG1781341.1"/>
    <property type="molecule type" value="Genomic_DNA"/>
</dbReference>
<comment type="caution">
    <text evidence="1">The sequence shown here is derived from an EMBL/GenBank/DDBJ whole genome shotgun (WGS) entry which is preliminary data.</text>
</comment>
<evidence type="ECO:0008006" key="3">
    <source>
        <dbReference type="Google" id="ProtNLM"/>
    </source>
</evidence>
<accession>A0A9P7A316</accession>
<keyword evidence="2" id="KW-1185">Reference proteome</keyword>
<reference evidence="1" key="1">
    <citation type="journal article" date="2020" name="New Phytol.">
        <title>Comparative genomics reveals dynamic genome evolution in host specialist ectomycorrhizal fungi.</title>
        <authorList>
            <person name="Lofgren L.A."/>
            <person name="Nguyen N.H."/>
            <person name="Vilgalys R."/>
            <person name="Ruytinx J."/>
            <person name="Liao H.L."/>
            <person name="Branco S."/>
            <person name="Kuo A."/>
            <person name="LaButti K."/>
            <person name="Lipzen A."/>
            <person name="Andreopoulos W."/>
            <person name="Pangilinan J."/>
            <person name="Riley R."/>
            <person name="Hundley H."/>
            <person name="Na H."/>
            <person name="Barry K."/>
            <person name="Grigoriev I.V."/>
            <person name="Stajich J.E."/>
            <person name="Kennedy P.G."/>
        </authorList>
    </citation>
    <scope>NUCLEOTIDE SEQUENCE</scope>
    <source>
        <strain evidence="1">DOB743</strain>
    </source>
</reference>
<organism evidence="1 2">
    <name type="scientific">Suillus placidus</name>
    <dbReference type="NCBI Taxonomy" id="48579"/>
    <lineage>
        <taxon>Eukaryota</taxon>
        <taxon>Fungi</taxon>
        <taxon>Dikarya</taxon>
        <taxon>Basidiomycota</taxon>
        <taxon>Agaricomycotina</taxon>
        <taxon>Agaricomycetes</taxon>
        <taxon>Agaricomycetidae</taxon>
        <taxon>Boletales</taxon>
        <taxon>Suillineae</taxon>
        <taxon>Suillaceae</taxon>
        <taxon>Suillus</taxon>
    </lineage>
</organism>
<sequence length="455" mass="50657">MLCAPVAKGGKNVLHLKSRNEAIELKWLKGLLAPIETRPQWAFFAHAILAKAAQHSPIVKPNAKINSFLQSWSPSQKKLPSHLRWIVQTAKKYTIQWEAITINPSVARQLPVWFHIGASDDLNKLNNHLYAICLRDKHLATSVGHIETIATRNLPSHRQNKNCTCTNCSKDRGESSCDKPYKCAKLAKDILKCILPKWHPQTSAPSYALNIAPEQITDATDDQNKQNKIFNPIYPSPDSLSEGYHIFVSSDAPCSTPACQAPTPPGEPPQLTTITIAGTHQIDKDGFHISGGRAWFRMSDNRNTSIKVPEHLAAPGAGEICAILAAIATLPVNTPLQLMVKSPALQKSLMTNLANQENIDWLDHHNRTLTRMLVTHLRKRCALTTLTNTTKSADKRSTEHAINLAKEGIAKDTYDDIIVTIDAPHELLGMKLCIGTQCLFYKNIRIIQSKYKQRR</sequence>
<proteinExistence type="predicted"/>
<name>A0A9P7A316_9AGAM</name>
<dbReference type="OrthoDB" id="2728078at2759"/>
<evidence type="ECO:0000313" key="1">
    <source>
        <dbReference type="EMBL" id="KAG1781341.1"/>
    </source>
</evidence>